<organism evidence="2 3">
    <name type="scientific">Kibdelosporangium aridum</name>
    <dbReference type="NCBI Taxonomy" id="2030"/>
    <lineage>
        <taxon>Bacteria</taxon>
        <taxon>Bacillati</taxon>
        <taxon>Actinomycetota</taxon>
        <taxon>Actinomycetes</taxon>
        <taxon>Pseudonocardiales</taxon>
        <taxon>Pseudonocardiaceae</taxon>
        <taxon>Kibdelosporangium</taxon>
    </lineage>
</organism>
<dbReference type="InterPro" id="IPR046549">
    <property type="entry name" value="DUF6703"/>
</dbReference>
<dbReference type="AlphaFoldDB" id="A0A1W2FXP4"/>
<proteinExistence type="predicted"/>
<dbReference type="Proteomes" id="UP000192674">
    <property type="component" value="Unassembled WGS sequence"/>
</dbReference>
<evidence type="ECO:0000313" key="3">
    <source>
        <dbReference type="Proteomes" id="UP000192674"/>
    </source>
</evidence>
<dbReference type="EMBL" id="FWXV01000016">
    <property type="protein sequence ID" value="SMD26695.1"/>
    <property type="molecule type" value="Genomic_DNA"/>
</dbReference>
<feature type="transmembrane region" description="Helical" evidence="1">
    <location>
        <begin position="41"/>
        <end position="61"/>
    </location>
</feature>
<sequence>MRAPLIAGDGPLARVRPLAVFVVVIGLFTAGVLVSGPIGAGLLGLLAAGICVLLATTWSALRPSERMLRVLVLGVLVVVAIAQLR</sequence>
<dbReference type="OrthoDB" id="9963720at2"/>
<feature type="transmembrane region" description="Helical" evidence="1">
    <location>
        <begin position="15"/>
        <end position="34"/>
    </location>
</feature>
<name>A0A1W2FXP4_KIBAR</name>
<keyword evidence="1" id="KW-0812">Transmembrane</keyword>
<protein>
    <submittedName>
        <fullName evidence="2">Uncharacterized protein</fullName>
    </submittedName>
</protein>
<keyword evidence="3" id="KW-1185">Reference proteome</keyword>
<gene>
    <name evidence="2" type="ORF">SAMN05661093_10279</name>
</gene>
<accession>A0A1W2FXP4</accession>
<evidence type="ECO:0000256" key="1">
    <source>
        <dbReference type="SAM" id="Phobius"/>
    </source>
</evidence>
<reference evidence="2 3" key="1">
    <citation type="submission" date="2017-04" db="EMBL/GenBank/DDBJ databases">
        <authorList>
            <person name="Afonso C.L."/>
            <person name="Miller P.J."/>
            <person name="Scott M.A."/>
            <person name="Spackman E."/>
            <person name="Goraichik I."/>
            <person name="Dimitrov K.M."/>
            <person name="Suarez D.L."/>
            <person name="Swayne D.E."/>
        </authorList>
    </citation>
    <scope>NUCLEOTIDE SEQUENCE [LARGE SCALE GENOMIC DNA]</scope>
    <source>
        <strain evidence="2 3">DSM 43828</strain>
    </source>
</reference>
<keyword evidence="1" id="KW-1133">Transmembrane helix</keyword>
<evidence type="ECO:0000313" key="2">
    <source>
        <dbReference type="EMBL" id="SMD26695.1"/>
    </source>
</evidence>
<keyword evidence="1" id="KW-0472">Membrane</keyword>
<feature type="transmembrane region" description="Helical" evidence="1">
    <location>
        <begin position="67"/>
        <end position="84"/>
    </location>
</feature>
<dbReference type="Pfam" id="PF20444">
    <property type="entry name" value="DUF6703"/>
    <property type="match status" value="1"/>
</dbReference>